<dbReference type="InterPro" id="IPR007712">
    <property type="entry name" value="RelE/ParE_toxin"/>
</dbReference>
<dbReference type="Pfam" id="PF05016">
    <property type="entry name" value="ParE_toxin"/>
    <property type="match status" value="1"/>
</dbReference>
<evidence type="ECO:0000313" key="4">
    <source>
        <dbReference type="Proteomes" id="UP000292423"/>
    </source>
</evidence>
<evidence type="ECO:0000313" key="3">
    <source>
        <dbReference type="EMBL" id="RZU48001.1"/>
    </source>
</evidence>
<dbReference type="RefSeq" id="WP_130411226.1">
    <property type="nucleotide sequence ID" value="NZ_SHKX01000010.1"/>
</dbReference>
<name>A0A4Q7ZCX0_9GAMM</name>
<dbReference type="OrthoDB" id="9798046at2"/>
<accession>A0A4Q7ZCX0</accession>
<keyword evidence="2" id="KW-1277">Toxin-antitoxin system</keyword>
<evidence type="ECO:0000256" key="1">
    <source>
        <dbReference type="ARBA" id="ARBA00006226"/>
    </source>
</evidence>
<dbReference type="EMBL" id="SHKX01000010">
    <property type="protein sequence ID" value="RZU48001.1"/>
    <property type="molecule type" value="Genomic_DNA"/>
</dbReference>
<dbReference type="InterPro" id="IPR051803">
    <property type="entry name" value="TA_system_RelE-like_toxin"/>
</dbReference>
<dbReference type="InterPro" id="IPR035093">
    <property type="entry name" value="RelE/ParE_toxin_dom_sf"/>
</dbReference>
<dbReference type="SUPFAM" id="SSF143011">
    <property type="entry name" value="RelE-like"/>
    <property type="match status" value="1"/>
</dbReference>
<dbReference type="PANTHER" id="PTHR33755:SF5">
    <property type="entry name" value="TYPE II TOXIN-ANTITOXIN SYSTEM RELE_PARE FAMILY TOXIN"/>
    <property type="match status" value="1"/>
</dbReference>
<organism evidence="3 4">
    <name type="scientific">Fluviicoccus keumensis</name>
    <dbReference type="NCBI Taxonomy" id="1435465"/>
    <lineage>
        <taxon>Bacteria</taxon>
        <taxon>Pseudomonadati</taxon>
        <taxon>Pseudomonadota</taxon>
        <taxon>Gammaproteobacteria</taxon>
        <taxon>Moraxellales</taxon>
        <taxon>Moraxellaceae</taxon>
        <taxon>Fluviicoccus</taxon>
    </lineage>
</organism>
<dbReference type="Gene3D" id="3.30.2310.20">
    <property type="entry name" value="RelE-like"/>
    <property type="match status" value="1"/>
</dbReference>
<protein>
    <submittedName>
        <fullName evidence="3">Toxin ParE1/3/4</fullName>
    </submittedName>
</protein>
<comment type="similarity">
    <text evidence="1">Belongs to the RelE toxin family.</text>
</comment>
<comment type="caution">
    <text evidence="3">The sequence shown here is derived from an EMBL/GenBank/DDBJ whole genome shotgun (WGS) entry which is preliminary data.</text>
</comment>
<dbReference type="PANTHER" id="PTHR33755">
    <property type="entry name" value="TOXIN PARE1-RELATED"/>
    <property type="match status" value="1"/>
</dbReference>
<dbReference type="Proteomes" id="UP000292423">
    <property type="component" value="Unassembled WGS sequence"/>
</dbReference>
<sequence length="113" mass="12975">MTDHRYEVLLTHGAEQDLEALYDYLAVHDGPEAADRVLDQILAVAERLAELPERGNCPPELATLGIREYRQVYFKPWRLIYRVCGEQVHILLIADGRRDMASLLMRRLLAAES</sequence>
<dbReference type="AlphaFoldDB" id="A0A4Q7ZCX0"/>
<proteinExistence type="inferred from homology"/>
<reference evidence="3 4" key="1">
    <citation type="submission" date="2019-02" db="EMBL/GenBank/DDBJ databases">
        <title>Genomic Encyclopedia of Type Strains, Phase IV (KMG-IV): sequencing the most valuable type-strain genomes for metagenomic binning, comparative biology and taxonomic classification.</title>
        <authorList>
            <person name="Goeker M."/>
        </authorList>
    </citation>
    <scope>NUCLEOTIDE SEQUENCE [LARGE SCALE GENOMIC DNA]</scope>
    <source>
        <strain evidence="3 4">DSM 105135</strain>
    </source>
</reference>
<keyword evidence="4" id="KW-1185">Reference proteome</keyword>
<evidence type="ECO:0000256" key="2">
    <source>
        <dbReference type="ARBA" id="ARBA00022649"/>
    </source>
</evidence>
<gene>
    <name evidence="3" type="ORF">EV700_0970</name>
</gene>